<evidence type="ECO:0000313" key="8">
    <source>
        <dbReference type="EMBL" id="MBO1361345.1"/>
    </source>
</evidence>
<accession>A0ABS3LZK0</accession>
<evidence type="ECO:0000256" key="3">
    <source>
        <dbReference type="ARBA" id="ARBA00022475"/>
    </source>
</evidence>
<proteinExistence type="predicted"/>
<feature type="transmembrane region" description="Helical" evidence="7">
    <location>
        <begin position="92"/>
        <end position="112"/>
    </location>
</feature>
<dbReference type="InterPro" id="IPR006726">
    <property type="entry name" value="PHBA_efflux_AaeB/fusaric-R"/>
</dbReference>
<organism evidence="8 9">
    <name type="scientific">Acetobacter sacchari</name>
    <dbReference type="NCBI Taxonomy" id="2661687"/>
    <lineage>
        <taxon>Bacteria</taxon>
        <taxon>Pseudomonadati</taxon>
        <taxon>Pseudomonadota</taxon>
        <taxon>Alphaproteobacteria</taxon>
        <taxon>Acetobacterales</taxon>
        <taxon>Acetobacteraceae</taxon>
        <taxon>Acetobacter</taxon>
    </lineage>
</organism>
<feature type="transmembrane region" description="Helical" evidence="7">
    <location>
        <begin position="67"/>
        <end position="86"/>
    </location>
</feature>
<evidence type="ECO:0000256" key="4">
    <source>
        <dbReference type="ARBA" id="ARBA00022692"/>
    </source>
</evidence>
<protein>
    <submittedName>
        <fullName evidence="8">FUSC family protein</fullName>
    </submittedName>
</protein>
<name>A0ABS3LZK0_9PROT</name>
<evidence type="ECO:0000256" key="1">
    <source>
        <dbReference type="ARBA" id="ARBA00004651"/>
    </source>
</evidence>
<evidence type="ECO:0000256" key="6">
    <source>
        <dbReference type="ARBA" id="ARBA00023136"/>
    </source>
</evidence>
<keyword evidence="9" id="KW-1185">Reference proteome</keyword>
<sequence length="682" mass="73008">MKDFFWVPDFLHGLFPPGAFAFCLRTWLSVSLALAAALWFQISSPATAAVTVMILAQPLRGQTLSKALYRLLGTLIGAFVALFLTSCFSQDRAVLLGCTGLWLGLCCIVGTLERDFRAYAAMLAGYTVALIAIGCIDSPQDAFAVTVNRVSAILIGIAATAAVNDVIGAPTAWNKLVSGLEATAREAQMIARNAVLGRSIPDAVTCAELAGRIMALTTQVSYARTEIGDGRTRLAGARSAMVSLMEMLSRSRAIGYALEEGRVSKSMIMDVRALFESTSCPDSPPAAMKALEGLLERPRRSSEGVAEELTIEDAWFAECSMALLSFWRWAEDGLCTVRDGSATQNPAPDFPIAGHQDVIMALLNGLRLLIGFSLSAWLCILSGIPGSVAALSQASIIIMLAATTYNVRAFGMGALIGTPMAVAVAAFLNFFVLTRGSEMTFLALAAAPVVFGGCLLLLQPKTSAIGLNAGVFFFVMLGVSNRQEFNPADFVNRNVFYILAALLIFVALTLLMPPSARSRRFRVAMAIGFTLRSQCLGNDRQAGSVLISRNYDRLAHILLWNSYLPKSLSQVRVLSRMAELEDLAAALARARRHLGRAATIATIGAECDAAMRATEIRDCDEGISFMRASAEQLLARSSELSGGEMTTVVGAVSGMTGSIMLLQRNRSAINLYKILPKSRNAA</sequence>
<feature type="transmembrane region" description="Helical" evidence="7">
    <location>
        <begin position="414"/>
        <end position="433"/>
    </location>
</feature>
<reference evidence="8 9" key="1">
    <citation type="submission" date="2021-03" db="EMBL/GenBank/DDBJ databases">
        <title>The complete genome sequence of Acetobacter sacchari TBRC 11175.</title>
        <authorList>
            <person name="Charoenyingcharoen P."/>
            <person name="Yukphan P."/>
        </authorList>
    </citation>
    <scope>NUCLEOTIDE SEQUENCE [LARGE SCALE GENOMIC DNA]</scope>
    <source>
        <strain evidence="8 9">TBRC 11175</strain>
    </source>
</reference>
<feature type="transmembrane region" description="Helical" evidence="7">
    <location>
        <begin position="31"/>
        <end position="55"/>
    </location>
</feature>
<comment type="subcellular location">
    <subcellularLocation>
        <location evidence="1">Cell membrane</location>
        <topology evidence="1">Multi-pass membrane protein</topology>
    </subcellularLocation>
</comment>
<feature type="transmembrane region" description="Helical" evidence="7">
    <location>
        <begin position="495"/>
        <end position="512"/>
    </location>
</feature>
<feature type="transmembrane region" description="Helical" evidence="7">
    <location>
        <begin position="465"/>
        <end position="483"/>
    </location>
</feature>
<dbReference type="Proteomes" id="UP000664771">
    <property type="component" value="Unassembled WGS sequence"/>
</dbReference>
<keyword evidence="2" id="KW-0813">Transport</keyword>
<gene>
    <name evidence="8" type="ORF">J2D73_16275</name>
</gene>
<dbReference type="PANTHER" id="PTHR30509:SF9">
    <property type="entry name" value="MULTIDRUG RESISTANCE PROTEIN MDTO"/>
    <property type="match status" value="1"/>
</dbReference>
<comment type="caution">
    <text evidence="8">The sequence shown here is derived from an EMBL/GenBank/DDBJ whole genome shotgun (WGS) entry which is preliminary data.</text>
</comment>
<dbReference type="Pfam" id="PF04632">
    <property type="entry name" value="FUSC"/>
    <property type="match status" value="1"/>
</dbReference>
<dbReference type="EMBL" id="JAFVMF010000021">
    <property type="protein sequence ID" value="MBO1361345.1"/>
    <property type="molecule type" value="Genomic_DNA"/>
</dbReference>
<evidence type="ECO:0000256" key="7">
    <source>
        <dbReference type="SAM" id="Phobius"/>
    </source>
</evidence>
<keyword evidence="4 7" id="KW-0812">Transmembrane</keyword>
<evidence type="ECO:0000256" key="2">
    <source>
        <dbReference type="ARBA" id="ARBA00022448"/>
    </source>
</evidence>
<keyword evidence="6 7" id="KW-0472">Membrane</keyword>
<evidence type="ECO:0000313" key="9">
    <source>
        <dbReference type="Proteomes" id="UP000664771"/>
    </source>
</evidence>
<feature type="transmembrane region" description="Helical" evidence="7">
    <location>
        <begin position="366"/>
        <end position="384"/>
    </location>
</feature>
<keyword evidence="3" id="KW-1003">Cell membrane</keyword>
<keyword evidence="5 7" id="KW-1133">Transmembrane helix</keyword>
<feature type="transmembrane region" description="Helical" evidence="7">
    <location>
        <begin position="439"/>
        <end position="458"/>
    </location>
</feature>
<dbReference type="PANTHER" id="PTHR30509">
    <property type="entry name" value="P-HYDROXYBENZOIC ACID EFFLUX PUMP SUBUNIT-RELATED"/>
    <property type="match status" value="1"/>
</dbReference>
<evidence type="ECO:0000256" key="5">
    <source>
        <dbReference type="ARBA" id="ARBA00022989"/>
    </source>
</evidence>